<evidence type="ECO:0000313" key="3">
    <source>
        <dbReference type="Proteomes" id="UP000037696"/>
    </source>
</evidence>
<protein>
    <submittedName>
        <fullName evidence="2">Uncharacterized protein</fullName>
    </submittedName>
</protein>
<sequence length="424" mass="47101">MTPRKRAPSSGESRTDKKPRTRSSPATQQLPPGPACPGEVKTRDRGALSKLPPGSDIFEAFTKVRAAKHLTYEEAFLELLTTFDIPLSTLSQTTKTLDISFSNASYQQITPYVWLDPNGGGRDMSPLDVCRSRIPTDLFRDITGDVEDALTQYGPIDAHENEEAKSRFISSLFSRIVCLFNSIVVNKPGTLLESEFTRRGRIEHHFISLDTVGIVFVEVEKILTVGKSRLDLKAQVLAECAACDYANLKQGHWVPVLAILCDGNNFEFLVYDSADKAIYSSGRMTGIVADERGDHVDLLISTKKTCEYLFDWFVMGYINSLQSFGHVSLKGSRVTKRESTGQWESALAAANTAHWYLRGAAEAAKKAKLRDAEAMASHGVEQLKLSVSLIPCQPPYEKNIEIIQFRFNSDSIQIQFSLEVPIPI</sequence>
<proteinExistence type="predicted"/>
<dbReference type="AlphaFoldDB" id="A0A0M8P5F9"/>
<dbReference type="EMBL" id="LHQQ01000151">
    <property type="protein sequence ID" value="KOS40790.1"/>
    <property type="molecule type" value="Genomic_DNA"/>
</dbReference>
<keyword evidence="3" id="KW-1185">Reference proteome</keyword>
<gene>
    <name evidence="2" type="ORF">ACN38_g8340</name>
</gene>
<evidence type="ECO:0000313" key="2">
    <source>
        <dbReference type="EMBL" id="KOS40790.1"/>
    </source>
</evidence>
<feature type="region of interest" description="Disordered" evidence="1">
    <location>
        <begin position="1"/>
        <end position="52"/>
    </location>
</feature>
<comment type="caution">
    <text evidence="2">The sequence shown here is derived from an EMBL/GenBank/DDBJ whole genome shotgun (WGS) entry which is preliminary data.</text>
</comment>
<dbReference type="OrthoDB" id="5418029at2759"/>
<evidence type="ECO:0000256" key="1">
    <source>
        <dbReference type="SAM" id="MobiDB-lite"/>
    </source>
</evidence>
<name>A0A0M8P5F9_9EURO</name>
<accession>A0A0M8P5F9</accession>
<organism evidence="2 3">
    <name type="scientific">Penicillium nordicum</name>
    <dbReference type="NCBI Taxonomy" id="229535"/>
    <lineage>
        <taxon>Eukaryota</taxon>
        <taxon>Fungi</taxon>
        <taxon>Dikarya</taxon>
        <taxon>Ascomycota</taxon>
        <taxon>Pezizomycotina</taxon>
        <taxon>Eurotiomycetes</taxon>
        <taxon>Eurotiomycetidae</taxon>
        <taxon>Eurotiales</taxon>
        <taxon>Aspergillaceae</taxon>
        <taxon>Penicillium</taxon>
    </lineage>
</organism>
<reference evidence="2 3" key="1">
    <citation type="submission" date="2015-08" db="EMBL/GenBank/DDBJ databases">
        <title>Genome sequencing of Penicillium nordicum.</title>
        <authorList>
            <person name="Nguyen H.D."/>
            <person name="Seifert K.A."/>
        </authorList>
    </citation>
    <scope>NUCLEOTIDE SEQUENCE [LARGE SCALE GENOMIC DNA]</scope>
    <source>
        <strain evidence="2 3">DAOMC 185683</strain>
    </source>
</reference>
<dbReference type="Proteomes" id="UP000037696">
    <property type="component" value="Unassembled WGS sequence"/>
</dbReference>